<reference evidence="14 15" key="1">
    <citation type="submission" date="2018-09" db="EMBL/GenBank/DDBJ databases">
        <title>whole genome sequence of T. equiperdum IVM-t1 strain.</title>
        <authorList>
            <person name="Suganuma K."/>
        </authorList>
    </citation>
    <scope>NUCLEOTIDE SEQUENCE [LARGE SCALE GENOMIC DNA]</scope>
    <source>
        <strain evidence="14 15">IVM-t1</strain>
    </source>
</reference>
<dbReference type="InterPro" id="IPR005599">
    <property type="entry name" value="GPI_mannosylTrfase"/>
</dbReference>
<feature type="transmembrane region" description="Helical" evidence="12">
    <location>
        <begin position="311"/>
        <end position="339"/>
    </location>
</feature>
<evidence type="ECO:0000256" key="3">
    <source>
        <dbReference type="ARBA" id="ARBA00007063"/>
    </source>
</evidence>
<accession>A0A3L6LDD4</accession>
<dbReference type="EC" id="2.4.1.-" evidence="12"/>
<evidence type="ECO:0000256" key="5">
    <source>
        <dbReference type="ARBA" id="ARBA00022679"/>
    </source>
</evidence>
<evidence type="ECO:0000256" key="9">
    <source>
        <dbReference type="ARBA" id="ARBA00023136"/>
    </source>
</evidence>
<name>A0A3L6LDD4_9TRYP</name>
<comment type="function">
    <text evidence="10">Mannosyltransferase that operates in the biosynthetic pathway of dolichol-linked oligosaccharides, the glycan precursors employed in protein asparagine (N)-glycosylation. The assembly of dolichol-linked oligosaccharides begins on the cytosolic side of the endoplasmic reticulum membrane and finishes in its lumen. The sequential addition of sugars to dolichol pyrophosphate produces dolichol-linked oligosaccharides containing fourteen sugars, including two GlcNAcs, nine mannoses and three glucoses. Once assembled, the oligosaccharide is transferred from the lipid to nascent proteins by oligosaccharyltransferases. In the lumen of the endoplasmic reticulum, adds the eighth mannose residue in an alpha-1,6 linkage onto Man(7)GlcNAc(2)-PP-dolichol to produce Man(8)GlcNAc(2)-PP-dolichol.</text>
</comment>
<evidence type="ECO:0000256" key="2">
    <source>
        <dbReference type="ARBA" id="ARBA00004922"/>
    </source>
</evidence>
<evidence type="ECO:0000256" key="8">
    <source>
        <dbReference type="ARBA" id="ARBA00022989"/>
    </source>
</evidence>
<comment type="subcellular location">
    <subcellularLocation>
        <location evidence="1 12">Endoplasmic reticulum membrane</location>
        <topology evidence="1 12">Multi-pass membrane protein</topology>
    </subcellularLocation>
</comment>
<keyword evidence="13" id="KW-0732">Signal</keyword>
<comment type="caution">
    <text evidence="14">The sequence shown here is derived from an EMBL/GenBank/DDBJ whole genome shotgun (WGS) entry which is preliminary data.</text>
</comment>
<dbReference type="GO" id="GO:0005789">
    <property type="term" value="C:endoplasmic reticulum membrane"/>
    <property type="evidence" value="ECO:0007669"/>
    <property type="project" value="UniProtKB-SubCell"/>
</dbReference>
<feature type="chain" id="PRO_5018234998" description="Mannosyltransferase" evidence="13">
    <location>
        <begin position="19"/>
        <end position="758"/>
    </location>
</feature>
<evidence type="ECO:0000256" key="1">
    <source>
        <dbReference type="ARBA" id="ARBA00004477"/>
    </source>
</evidence>
<protein>
    <recommendedName>
        <fullName evidence="12">Mannosyltransferase</fullName>
        <ecNumber evidence="12">2.4.1.-</ecNumber>
    </recommendedName>
</protein>
<keyword evidence="9 12" id="KW-0472">Membrane</keyword>
<proteinExistence type="inferred from homology"/>
<evidence type="ECO:0000256" key="10">
    <source>
        <dbReference type="ARBA" id="ARBA00044721"/>
    </source>
</evidence>
<comment type="caution">
    <text evidence="12">Lacks conserved residue(s) required for the propagation of feature annotation.</text>
</comment>
<organism evidence="14 15">
    <name type="scientific">Trypanosoma brucei equiperdum</name>
    <dbReference type="NCBI Taxonomy" id="630700"/>
    <lineage>
        <taxon>Eukaryota</taxon>
        <taxon>Discoba</taxon>
        <taxon>Euglenozoa</taxon>
        <taxon>Kinetoplastea</taxon>
        <taxon>Metakinetoplastina</taxon>
        <taxon>Trypanosomatida</taxon>
        <taxon>Trypanosomatidae</taxon>
        <taxon>Trypanosoma</taxon>
    </lineage>
</organism>
<dbReference type="PANTHER" id="PTHR22760">
    <property type="entry name" value="GLYCOSYLTRANSFERASE"/>
    <property type="match status" value="1"/>
</dbReference>
<keyword evidence="6 12" id="KW-0812">Transmembrane</keyword>
<dbReference type="GO" id="GO:0052917">
    <property type="term" value="F:dol-P-Man:Man(7)GlcNAc(2)-PP-Dol alpha-1,6-mannosyltransferase activity"/>
    <property type="evidence" value="ECO:0007669"/>
    <property type="project" value="UniProtKB-EC"/>
</dbReference>
<dbReference type="AlphaFoldDB" id="A0A3L6LDD4"/>
<comment type="pathway">
    <text evidence="2">Protein modification; protein glycosylation.</text>
</comment>
<keyword evidence="5" id="KW-0808">Transferase</keyword>
<dbReference type="GO" id="GO:0006487">
    <property type="term" value="P:protein N-linked glycosylation"/>
    <property type="evidence" value="ECO:0007669"/>
    <property type="project" value="TreeGrafter"/>
</dbReference>
<evidence type="ECO:0000256" key="13">
    <source>
        <dbReference type="SAM" id="SignalP"/>
    </source>
</evidence>
<sequence length="758" mass="84649">MTVLSFFSFLFLLACVISVEIVCPYTKVEESFGMQAMHDFLLCGKRACFDHLSSPGVVPRTFTGPWFVASLAMLPFLCDVNYVVRFLLEPLKYVVAGDVAWLARLVEDVGLVGSSEELFALFPMLASNMCRVTLGVVTCCALGYVGCGIDSAAKWEKFKSTSSRVAAARCPVSMRHASSVFYLLCLSQFHLVFYATRPLPNTYGLIMCTLACGATCRGKYYWAIALLSATSALFRCDVLVLLAPYSLFLLLRGDITLLRGVAVGICSVAAVVIFSIGMDSYLWGRLVWPEAVVLLFNTAENQSWRWGRLPVYWYVLVALPRSLLFLYPLWLTLVCMAWGNIYFALHRLSGAGRREGTTSEEPSPAAAHCALWVSLDTSERYADLLVPSSLFIVLYSLLPHKEVRFLMIVFPWLLVPLAAAGTRLWDECFARPLSSCTLEVTKGKGIVQGRATPVKWRNEGANLRSRGDGKGGFNVRPRWFLACLTRRSVIASLIVLLYTMQLATVLLSVYLSADNYPGSEALRRLHHAVEKDVRNSSSCLSRRLTTRTNRSNSISVFIDAYAAMTGISRFQKVHKIPRRNPTNSTFATAGASQQVSDRFVKLLTFPFRALMSVGRSIVVGDTGPHDEELFGTGNVPSPAVVSGGDSSRTEVSDAFSLSILLQRRGLEMQYIKEEIRFDETNDLYNSEGIDYVISRYSQRELHRKHGEYNEIAVVHESNRLHMLKLRLMQLFWLRKRHEVADQADPEGKPFLIALGPRC</sequence>
<evidence type="ECO:0000256" key="12">
    <source>
        <dbReference type="RuleBase" id="RU363075"/>
    </source>
</evidence>
<keyword evidence="7 12" id="KW-0256">Endoplasmic reticulum</keyword>
<dbReference type="EMBL" id="QSBY01000002">
    <property type="protein sequence ID" value="RHW74146.1"/>
    <property type="molecule type" value="Genomic_DNA"/>
</dbReference>
<evidence type="ECO:0000256" key="4">
    <source>
        <dbReference type="ARBA" id="ARBA00022676"/>
    </source>
</evidence>
<dbReference type="Pfam" id="PF03901">
    <property type="entry name" value="Glyco_transf_22"/>
    <property type="match status" value="1"/>
</dbReference>
<feature type="signal peptide" evidence="13">
    <location>
        <begin position="1"/>
        <end position="18"/>
    </location>
</feature>
<dbReference type="PANTHER" id="PTHR22760:SF1">
    <property type="entry name" value="DOL-P-MAN:MAN(7)GLCNAC(2)-PP-DOL ALPHA-1,6-MANNOSYLTRANSFERASE"/>
    <property type="match status" value="1"/>
</dbReference>
<evidence type="ECO:0000256" key="6">
    <source>
        <dbReference type="ARBA" id="ARBA00022692"/>
    </source>
</evidence>
<evidence type="ECO:0000313" key="15">
    <source>
        <dbReference type="Proteomes" id="UP000266743"/>
    </source>
</evidence>
<dbReference type="UniPathway" id="UPA00378"/>
<comment type="similarity">
    <text evidence="3 12">Belongs to the glycosyltransferase 22 family.</text>
</comment>
<keyword evidence="4 12" id="KW-0328">Glycosyltransferase</keyword>
<feature type="transmembrane region" description="Helical" evidence="12">
    <location>
        <begin position="220"/>
        <end position="245"/>
    </location>
</feature>
<feature type="transmembrane region" description="Helical" evidence="12">
    <location>
        <begin position="257"/>
        <end position="276"/>
    </location>
</feature>
<evidence type="ECO:0000256" key="11">
    <source>
        <dbReference type="ARBA" id="ARBA00048899"/>
    </source>
</evidence>
<comment type="catalytic activity">
    <reaction evidence="11">
        <text>an alpha-D-Man-(1-&gt;2)-alpha-D-Man-(1-&gt;2)-alpha-D-Man-(1-&gt;3)-[alpha-D-Man-(1-&gt;2)-alpha-D-Man-(1-&gt;3)-alpha-D-Man-(1-&gt;6)]-beta-D-Man-(1-&gt;4)-beta-D-GlcNAc-(1-&gt;4)-alpha-D-GlcNAc-diphospho-di-trans,poly-cis-dolichol + a di-trans,poly-cis-dolichyl beta-D-mannosyl phosphate = an alpha-D-Man-(1-&gt;2)-alpha-D-Man-(1-&gt;2)-alpha-D-Man-(1-&gt;3)-[alpha-D-Man-(1-&gt;2)-alpha-D-Man-(1-&gt;3)-[alpha-D-Man-(1-&gt;6)]-alpha-D-Man-(1-&gt;6)]-beta-D-Man-(1-&gt;4)-beta-D-GlcNAc-(1-&gt;4)-alpha-D-GlcNAc-diphospho-di-trans,poly-cis-dolichol + a di-trans,poly-cis-dolichyl phosphate + H(+)</text>
        <dbReference type="Rhea" id="RHEA:29535"/>
        <dbReference type="Rhea" id="RHEA-COMP:19498"/>
        <dbReference type="Rhea" id="RHEA-COMP:19501"/>
        <dbReference type="Rhea" id="RHEA-COMP:19518"/>
        <dbReference type="Rhea" id="RHEA-COMP:19519"/>
        <dbReference type="ChEBI" id="CHEBI:15378"/>
        <dbReference type="ChEBI" id="CHEBI:57683"/>
        <dbReference type="ChEBI" id="CHEBI:58211"/>
        <dbReference type="ChEBI" id="CHEBI:132517"/>
        <dbReference type="ChEBI" id="CHEBI:132519"/>
        <dbReference type="EC" id="2.4.1.260"/>
    </reaction>
    <physiologicalReaction direction="left-to-right" evidence="11">
        <dbReference type="Rhea" id="RHEA:29536"/>
    </physiologicalReaction>
</comment>
<evidence type="ECO:0000256" key="7">
    <source>
        <dbReference type="ARBA" id="ARBA00022824"/>
    </source>
</evidence>
<keyword evidence="8 12" id="KW-1133">Transmembrane helix</keyword>
<evidence type="ECO:0000313" key="14">
    <source>
        <dbReference type="EMBL" id="RHW74146.1"/>
    </source>
</evidence>
<gene>
    <name evidence="14" type="primary">ALG12</name>
    <name evidence="14" type="ORF">DPX39_020019400</name>
</gene>
<feature type="transmembrane region" description="Helical" evidence="12">
    <location>
        <begin position="489"/>
        <end position="513"/>
    </location>
</feature>
<dbReference type="Proteomes" id="UP000266743">
    <property type="component" value="Chromosome 2"/>
</dbReference>